<dbReference type="Proteomes" id="UP001153365">
    <property type="component" value="Unassembled WGS sequence"/>
</dbReference>
<dbReference type="Gene3D" id="3.20.20.330">
    <property type="entry name" value="Homocysteine-binding-like domain"/>
    <property type="match status" value="1"/>
</dbReference>
<keyword evidence="4" id="KW-0862">Zinc</keyword>
<proteinExistence type="predicted"/>
<evidence type="ECO:0000256" key="4">
    <source>
        <dbReference type="ARBA" id="ARBA00022833"/>
    </source>
</evidence>
<evidence type="ECO:0000256" key="2">
    <source>
        <dbReference type="ARBA" id="ARBA00022679"/>
    </source>
</evidence>
<dbReference type="PANTHER" id="PTHR46015:SF1">
    <property type="entry name" value="HOMOCYSTEINE S-METHYLTRANSFERASE-LIKE ISOFORM 1"/>
    <property type="match status" value="1"/>
</dbReference>
<name>A0AAV0AG72_PHAPC</name>
<keyword evidence="3" id="KW-0479">Metal-binding</keyword>
<dbReference type="GO" id="GO:0046872">
    <property type="term" value="F:metal ion binding"/>
    <property type="evidence" value="ECO:0007669"/>
    <property type="project" value="UniProtKB-KW"/>
</dbReference>
<dbReference type="EMBL" id="CALTRL010000210">
    <property type="protein sequence ID" value="CAH7667169.1"/>
    <property type="molecule type" value="Genomic_DNA"/>
</dbReference>
<dbReference type="Pfam" id="PF02574">
    <property type="entry name" value="S-methyl_trans"/>
    <property type="match status" value="1"/>
</dbReference>
<evidence type="ECO:0000313" key="6">
    <source>
        <dbReference type="EMBL" id="CAH7667169.1"/>
    </source>
</evidence>
<dbReference type="InterPro" id="IPR051486">
    <property type="entry name" value="Hcy_S-methyltransferase"/>
</dbReference>
<dbReference type="GO" id="GO:0008898">
    <property type="term" value="F:S-adenosylmethionine-homocysteine S-methyltransferase activity"/>
    <property type="evidence" value="ECO:0007669"/>
    <property type="project" value="TreeGrafter"/>
</dbReference>
<protein>
    <submittedName>
        <fullName evidence="6">Homocysteine S-methyltransferase</fullName>
    </submittedName>
</protein>
<organism evidence="6 7">
    <name type="scientific">Phakopsora pachyrhizi</name>
    <name type="common">Asian soybean rust disease fungus</name>
    <dbReference type="NCBI Taxonomy" id="170000"/>
    <lineage>
        <taxon>Eukaryota</taxon>
        <taxon>Fungi</taxon>
        <taxon>Dikarya</taxon>
        <taxon>Basidiomycota</taxon>
        <taxon>Pucciniomycotina</taxon>
        <taxon>Pucciniomycetes</taxon>
        <taxon>Pucciniales</taxon>
        <taxon>Phakopsoraceae</taxon>
        <taxon>Phakopsora</taxon>
    </lineage>
</organism>
<dbReference type="SUPFAM" id="SSF82282">
    <property type="entry name" value="Homocysteine S-methyltransferase"/>
    <property type="match status" value="1"/>
</dbReference>
<dbReference type="GO" id="GO:0033528">
    <property type="term" value="P:S-methylmethionine cycle"/>
    <property type="evidence" value="ECO:0007669"/>
    <property type="project" value="TreeGrafter"/>
</dbReference>
<dbReference type="InterPro" id="IPR003726">
    <property type="entry name" value="HCY_dom"/>
</dbReference>
<gene>
    <name evidence="6" type="ORF">PPACK8108_LOCUS1560</name>
</gene>
<reference evidence="6" key="1">
    <citation type="submission" date="2022-06" db="EMBL/GenBank/DDBJ databases">
        <authorList>
            <consortium name="SYNGENTA / RWTH Aachen University"/>
        </authorList>
    </citation>
    <scope>NUCLEOTIDE SEQUENCE</scope>
</reference>
<dbReference type="GO" id="GO:0032259">
    <property type="term" value="P:methylation"/>
    <property type="evidence" value="ECO:0007669"/>
    <property type="project" value="UniProtKB-KW"/>
</dbReference>
<evidence type="ECO:0000313" key="7">
    <source>
        <dbReference type="Proteomes" id="UP001153365"/>
    </source>
</evidence>
<evidence type="ECO:0000256" key="1">
    <source>
        <dbReference type="ARBA" id="ARBA00022603"/>
    </source>
</evidence>
<keyword evidence="1" id="KW-0489">Methyltransferase</keyword>
<keyword evidence="7" id="KW-1185">Reference proteome</keyword>
<keyword evidence="2" id="KW-0808">Transferase</keyword>
<evidence type="ECO:0000259" key="5">
    <source>
        <dbReference type="Pfam" id="PF02574"/>
    </source>
</evidence>
<dbReference type="AlphaFoldDB" id="A0AAV0AG72"/>
<evidence type="ECO:0000256" key="3">
    <source>
        <dbReference type="ARBA" id="ARBA00022723"/>
    </source>
</evidence>
<dbReference type="InterPro" id="IPR036589">
    <property type="entry name" value="HCY_dom_sf"/>
</dbReference>
<dbReference type="GO" id="GO:0009086">
    <property type="term" value="P:methionine biosynthetic process"/>
    <property type="evidence" value="ECO:0007669"/>
    <property type="project" value="TreeGrafter"/>
</dbReference>
<sequence>MEDSVTDTAKTRILSSIEEKIINDNHQEGLLSPSILRRELKAGDDCDVRDGWFVTVDGGTGTLLEDLYSVKFETNLWSSELIIGPEEYQDENDGVEGEVVFYHKDGEEVLLDLYQGWIDAGSQLILTTTYQSTTEKFFNLFKSMVTRRTKQLRKDSIIIDRTEELLMVEKRILERVSNCLNRLIELPYELIRSEKNRGRDVRLGLSIGPLSSTFEPVSKEYSLFRFDDYPRPFYNDQTREFNREALEEFYLDRLRGFENSIDKVDLIVFETVPINSFEALSIQSSVSKFFKTQDHKNIKKSFDDDDCSEEWRGLRRKPFVVSFVIPNLIDEQDEFERLSIELIEIFERLLNPRNRTPIINGIEGDEEDLMVPIGVGLNCTKLEQISRFYKVFRKHQPRNRHSTSTAGPRDSNWNESVRFDCGLWICPDGLNRLSNYDPVSKTWKIQTNRKDDDKVLERDLVTDHEDWAKELVLIGQKFKEFFDGKVWLGGCCKTGFNHISQLNCLAHG</sequence>
<accession>A0AAV0AG72</accession>
<feature type="domain" description="Hcy-binding" evidence="5">
    <location>
        <begin position="56"/>
        <end position="502"/>
    </location>
</feature>
<dbReference type="PANTHER" id="PTHR46015">
    <property type="entry name" value="ZGC:172121"/>
    <property type="match status" value="1"/>
</dbReference>
<comment type="caution">
    <text evidence="6">The sequence shown here is derived from an EMBL/GenBank/DDBJ whole genome shotgun (WGS) entry which is preliminary data.</text>
</comment>